<dbReference type="InterPro" id="IPR006608">
    <property type="entry name" value="CC2D1A/B_DM14"/>
</dbReference>
<feature type="region of interest" description="Disordered" evidence="1">
    <location>
        <begin position="248"/>
        <end position="269"/>
    </location>
</feature>
<organism evidence="3 4">
    <name type="scientific">Coemansia reversa (strain ATCC 12441 / NRRL 1564)</name>
    <dbReference type="NCBI Taxonomy" id="763665"/>
    <lineage>
        <taxon>Eukaryota</taxon>
        <taxon>Fungi</taxon>
        <taxon>Fungi incertae sedis</taxon>
        <taxon>Zoopagomycota</taxon>
        <taxon>Kickxellomycotina</taxon>
        <taxon>Kickxellomycetes</taxon>
        <taxon>Kickxellales</taxon>
        <taxon>Kickxellaceae</taxon>
        <taxon>Coemansia</taxon>
    </lineage>
</organism>
<dbReference type="SMART" id="SM00685">
    <property type="entry name" value="DM14"/>
    <property type="match status" value="1"/>
</dbReference>
<dbReference type="PANTHER" id="PTHR13076">
    <property type="entry name" value="COILED-COIL AND C2 DOMAIN-CONTAINING PROTEIN 1-LIKE"/>
    <property type="match status" value="1"/>
</dbReference>
<dbReference type="AlphaFoldDB" id="A0A2G5B8H6"/>
<accession>A0A2G5B8H6</accession>
<feature type="compositionally biased region" description="Basic and acidic residues" evidence="1">
    <location>
        <begin position="619"/>
        <end position="634"/>
    </location>
</feature>
<dbReference type="GO" id="GO:0001227">
    <property type="term" value="F:DNA-binding transcription repressor activity, RNA polymerase II-specific"/>
    <property type="evidence" value="ECO:0007669"/>
    <property type="project" value="InterPro"/>
</dbReference>
<feature type="compositionally biased region" description="Polar residues" evidence="1">
    <location>
        <begin position="23"/>
        <end position="38"/>
    </location>
</feature>
<reference evidence="3 4" key="1">
    <citation type="journal article" date="2015" name="Genome Biol. Evol.">
        <title>Phylogenomic analyses indicate that early fungi evolved digesting cell walls of algal ancestors of land plants.</title>
        <authorList>
            <person name="Chang Y."/>
            <person name="Wang S."/>
            <person name="Sekimoto S."/>
            <person name="Aerts A.L."/>
            <person name="Choi C."/>
            <person name="Clum A."/>
            <person name="LaButti K.M."/>
            <person name="Lindquist E.A."/>
            <person name="Yee Ngan C."/>
            <person name="Ohm R.A."/>
            <person name="Salamov A.A."/>
            <person name="Grigoriev I.V."/>
            <person name="Spatafora J.W."/>
            <person name="Berbee M.L."/>
        </authorList>
    </citation>
    <scope>NUCLEOTIDE SEQUENCE [LARGE SCALE GENOMIC DNA]</scope>
    <source>
        <strain evidence="3 4">NRRL 1564</strain>
    </source>
</reference>
<evidence type="ECO:0000256" key="1">
    <source>
        <dbReference type="SAM" id="MobiDB-lite"/>
    </source>
</evidence>
<proteinExistence type="predicted"/>
<name>A0A2G5B8H6_COERN</name>
<evidence type="ECO:0000259" key="2">
    <source>
        <dbReference type="SMART" id="SM00685"/>
    </source>
</evidence>
<feature type="compositionally biased region" description="Polar residues" evidence="1">
    <location>
        <begin position="255"/>
        <end position="266"/>
    </location>
</feature>
<feature type="compositionally biased region" description="Basic and acidic residues" evidence="1">
    <location>
        <begin position="104"/>
        <end position="122"/>
    </location>
</feature>
<evidence type="ECO:0000313" key="4">
    <source>
        <dbReference type="Proteomes" id="UP000242474"/>
    </source>
</evidence>
<feature type="compositionally biased region" description="Polar residues" evidence="1">
    <location>
        <begin position="137"/>
        <end position="152"/>
    </location>
</feature>
<feature type="compositionally biased region" description="Low complexity" evidence="1">
    <location>
        <begin position="664"/>
        <end position="673"/>
    </location>
</feature>
<sequence>MYLITGRGRGAGTKKQHAHTDTTENQSIDEASTDNYQGDNGHHTATDDDLEPGELDDPGLLSELEALRKEMGLPAPPVSVPAARTEAASANNNRLDAEAQNPVKSDRYENDNSSIDDVKVTEEDMNDPTLLAELSRFSNSGKADTTEQNIQPKTPLRPHTPEPQPETSLNSSTPLDSESEPKPESDSEPIAVDHDLLRALSESHAELKQATLAAKRRGDMVMARDMLVQMKEVQAAIRTIETGRALPQGFIMPSKPTTIEPTTGSVSAGARKMSGISTSALASDYASPKTSGVTTTPQNMDMHANMRAGGATQAVTLPREIASDVGQGLDEVATSISAMKQHLTAQVAEAARLAAHFLKIGVKAQALEFHRLRKQATADLATVQSYEANGRTLPPAFLHREVQWTAPVEQRRDIGAGQLQVAVLRVTSDGDLAATLGGRSDFYVQWELAWPRDRKTRGYTRTVKYRDFDASGGAVDIDYIHNADVVDRQNMRPMLRWVDRAKLIVELYKYAGLLWGSQLIGRATLPLAALRSQSEAAGVVEIKAGADSLSRAGRPLPGGPVFVDVAVRLRLPLSNKPEIATRSERWIYIDMQQEIQKSVPQGPVPQGIQGLAPQLQEAEPRKLQGPEPQPKEPELYNSLQQQPDTQHKSVPVLPKNSDQKEKASLPLQQQSQPEPSPADAVSPVDEIAAQMDAVDGLVSNAVLELELQQIPSRISAVGRDKDAAERLQDVGAAIKLRMSVVAAQVGAGLLSIQAYMEAVETEAAQAKQWALSAKRAGRKDIAVRAMQRVKAMQTELEQMKAAMDAEDE</sequence>
<dbReference type="InterPro" id="IPR039725">
    <property type="entry name" value="CC2D1A/B"/>
</dbReference>
<protein>
    <recommendedName>
        <fullName evidence="2">DM14 domain-containing protein</fullName>
    </recommendedName>
</protein>
<keyword evidence="4" id="KW-1185">Reference proteome</keyword>
<feature type="region of interest" description="Disordered" evidence="1">
    <location>
        <begin position="619"/>
        <end position="681"/>
    </location>
</feature>
<feature type="compositionally biased region" description="Basic and acidic residues" evidence="1">
    <location>
        <begin position="179"/>
        <end position="188"/>
    </location>
</feature>
<dbReference type="PANTHER" id="PTHR13076:SF9">
    <property type="entry name" value="COILED-COIL AND C2 DOMAIN-CONTAINING PROTEIN 1-LIKE"/>
    <property type="match status" value="1"/>
</dbReference>
<feature type="domain" description="DM14" evidence="2">
    <location>
        <begin position="197"/>
        <end position="256"/>
    </location>
</feature>
<gene>
    <name evidence="3" type="ORF">COEREDRAFT_87928</name>
</gene>
<dbReference type="STRING" id="763665.A0A2G5B8H6"/>
<dbReference type="Proteomes" id="UP000242474">
    <property type="component" value="Unassembled WGS sequence"/>
</dbReference>
<feature type="region of interest" description="Disordered" evidence="1">
    <location>
        <begin position="1"/>
        <end position="125"/>
    </location>
</feature>
<feature type="region of interest" description="Disordered" evidence="1">
    <location>
        <begin position="137"/>
        <end position="188"/>
    </location>
</feature>
<dbReference type="EMBL" id="KZ303508">
    <property type="protein sequence ID" value="PIA15309.1"/>
    <property type="molecule type" value="Genomic_DNA"/>
</dbReference>
<evidence type="ECO:0000313" key="3">
    <source>
        <dbReference type="EMBL" id="PIA15309.1"/>
    </source>
</evidence>
<feature type="compositionally biased region" description="Acidic residues" evidence="1">
    <location>
        <begin position="47"/>
        <end position="57"/>
    </location>
</feature>
<dbReference type="OrthoDB" id="19996at2759"/>